<organism evidence="5 6">
    <name type="scientific">Dysgonomonas capnocytophagoides</name>
    <dbReference type="NCBI Taxonomy" id="45254"/>
    <lineage>
        <taxon>Bacteria</taxon>
        <taxon>Pseudomonadati</taxon>
        <taxon>Bacteroidota</taxon>
        <taxon>Bacteroidia</taxon>
        <taxon>Bacteroidales</taxon>
        <taxon>Dysgonomonadaceae</taxon>
        <taxon>Dysgonomonas</taxon>
    </lineage>
</organism>
<dbReference type="Pfam" id="PF00145">
    <property type="entry name" value="DNA_methylase"/>
    <property type="match status" value="1"/>
</dbReference>
<keyword evidence="3" id="KW-0680">Restriction system</keyword>
<keyword evidence="6" id="KW-1185">Reference proteome</keyword>
<dbReference type="InterPro" id="IPR029063">
    <property type="entry name" value="SAM-dependent_MTases_sf"/>
</dbReference>
<reference evidence="5 6" key="1">
    <citation type="submission" date="2019-03" db="EMBL/GenBank/DDBJ databases">
        <title>San Antonio Military Medical Center submission to MRSN (WRAIR), pending publication.</title>
        <authorList>
            <person name="Blyth D.M."/>
            <person name="Mccarthy S.L."/>
            <person name="Schall S.E."/>
            <person name="Stam J.A."/>
            <person name="Ong A.C."/>
            <person name="Mcgann P.T."/>
        </authorList>
    </citation>
    <scope>NUCLEOTIDE SEQUENCE [LARGE SCALE GENOMIC DNA]</scope>
    <source>
        <strain evidence="5 6">MRSN571793</strain>
    </source>
</reference>
<gene>
    <name evidence="5" type="ORF">E2605_07740</name>
</gene>
<protein>
    <submittedName>
        <fullName evidence="5">DNA cytosine methyltransferase</fullName>
    </submittedName>
</protein>
<evidence type="ECO:0000256" key="1">
    <source>
        <dbReference type="ARBA" id="ARBA00022603"/>
    </source>
</evidence>
<comment type="caution">
    <text evidence="5">The sequence shown here is derived from an EMBL/GenBank/DDBJ whole genome shotgun (WGS) entry which is preliminary data.</text>
</comment>
<dbReference type="InterPro" id="IPR001525">
    <property type="entry name" value="C5_MeTfrase"/>
</dbReference>
<evidence type="ECO:0000256" key="3">
    <source>
        <dbReference type="ARBA" id="ARBA00022747"/>
    </source>
</evidence>
<dbReference type="RefSeq" id="WP_134436026.1">
    <property type="nucleotide sequence ID" value="NZ_SOML01000004.1"/>
</dbReference>
<proteinExistence type="predicted"/>
<name>A0A4Y8L2C3_9BACT</name>
<keyword evidence="2 5" id="KW-0808">Transferase</keyword>
<accession>A0A4Y8L2C3</accession>
<dbReference type="EMBL" id="SOML01000004">
    <property type="protein sequence ID" value="TFD96703.1"/>
    <property type="molecule type" value="Genomic_DNA"/>
</dbReference>
<dbReference type="GO" id="GO:0032259">
    <property type="term" value="P:methylation"/>
    <property type="evidence" value="ECO:0007669"/>
    <property type="project" value="UniProtKB-KW"/>
</dbReference>
<evidence type="ECO:0000256" key="2">
    <source>
        <dbReference type="ARBA" id="ARBA00022679"/>
    </source>
</evidence>
<keyword evidence="1 5" id="KW-0489">Methyltransferase</keyword>
<dbReference type="OrthoDB" id="9813719at2"/>
<comment type="catalytic activity">
    <reaction evidence="4">
        <text>a 2'-deoxycytidine in DNA + S-adenosyl-L-methionine = a 5-methyl-2'-deoxycytidine in DNA + S-adenosyl-L-homocysteine + H(+)</text>
        <dbReference type="Rhea" id="RHEA:13681"/>
        <dbReference type="Rhea" id="RHEA-COMP:11369"/>
        <dbReference type="Rhea" id="RHEA-COMP:11370"/>
        <dbReference type="ChEBI" id="CHEBI:15378"/>
        <dbReference type="ChEBI" id="CHEBI:57856"/>
        <dbReference type="ChEBI" id="CHEBI:59789"/>
        <dbReference type="ChEBI" id="CHEBI:85452"/>
        <dbReference type="ChEBI" id="CHEBI:85454"/>
        <dbReference type="EC" id="2.1.1.37"/>
    </reaction>
</comment>
<dbReference type="SUPFAM" id="SSF53335">
    <property type="entry name" value="S-adenosyl-L-methionine-dependent methyltransferases"/>
    <property type="match status" value="1"/>
</dbReference>
<sequence>MKILNLYAGIGGNRKLWGDEHDITAVEFDERIAAIYQDLYPNDTVIVGDAHQYLLDHYSEFDFIWASPPCPTHSVTNHFLNAQGIKRYPDMALYQEIILLQHFFEGKFCIENVKSYYNPLIQPQISGRHYFWANFRIPNIKADKQIGRMNGKKQVIGDSQVNIRTNNLDKLGFDLSKYEFPDKDKLLRNCVDPLIGKAILDKVLEIEQFNSIKQGQLF</sequence>
<dbReference type="Proteomes" id="UP000297861">
    <property type="component" value="Unassembled WGS sequence"/>
</dbReference>
<dbReference type="GO" id="GO:0003886">
    <property type="term" value="F:DNA (cytosine-5-)-methyltransferase activity"/>
    <property type="evidence" value="ECO:0007669"/>
    <property type="project" value="UniProtKB-EC"/>
</dbReference>
<dbReference type="Gene3D" id="3.40.50.150">
    <property type="entry name" value="Vaccinia Virus protein VP39"/>
    <property type="match status" value="1"/>
</dbReference>
<evidence type="ECO:0000256" key="4">
    <source>
        <dbReference type="ARBA" id="ARBA00047422"/>
    </source>
</evidence>
<evidence type="ECO:0000313" key="6">
    <source>
        <dbReference type="Proteomes" id="UP000297861"/>
    </source>
</evidence>
<evidence type="ECO:0000313" key="5">
    <source>
        <dbReference type="EMBL" id="TFD96703.1"/>
    </source>
</evidence>
<dbReference type="GO" id="GO:0009307">
    <property type="term" value="P:DNA restriction-modification system"/>
    <property type="evidence" value="ECO:0007669"/>
    <property type="project" value="UniProtKB-KW"/>
</dbReference>
<dbReference type="AlphaFoldDB" id="A0A4Y8L2C3"/>